<accession>A0A819TLP9</accession>
<name>A0A819TLP9_9BILA</name>
<evidence type="ECO:0000313" key="1">
    <source>
        <dbReference type="EMBL" id="CAF4081903.1"/>
    </source>
</evidence>
<protein>
    <recommendedName>
        <fullName evidence="3">DUF4371 domain-containing protein</fullName>
    </recommendedName>
</protein>
<dbReference type="AlphaFoldDB" id="A0A819TLP9"/>
<dbReference type="EMBL" id="CAJOAX010010811">
    <property type="protein sequence ID" value="CAF4081903.1"/>
    <property type="molecule type" value="Genomic_DNA"/>
</dbReference>
<organism evidence="1 2">
    <name type="scientific">Rotaria sordida</name>
    <dbReference type="NCBI Taxonomy" id="392033"/>
    <lineage>
        <taxon>Eukaryota</taxon>
        <taxon>Metazoa</taxon>
        <taxon>Spiralia</taxon>
        <taxon>Gnathifera</taxon>
        <taxon>Rotifera</taxon>
        <taxon>Eurotatoria</taxon>
        <taxon>Bdelloidea</taxon>
        <taxon>Philodinida</taxon>
        <taxon>Philodinidae</taxon>
        <taxon>Rotaria</taxon>
    </lineage>
</organism>
<dbReference type="Proteomes" id="UP000663823">
    <property type="component" value="Unassembled WGS sequence"/>
</dbReference>
<dbReference type="PANTHER" id="PTHR45749">
    <property type="match status" value="1"/>
</dbReference>
<proteinExistence type="predicted"/>
<evidence type="ECO:0008006" key="3">
    <source>
        <dbReference type="Google" id="ProtNLM"/>
    </source>
</evidence>
<comment type="caution">
    <text evidence="1">The sequence shown here is derived from an EMBL/GenBank/DDBJ whole genome shotgun (WGS) entry which is preliminary data.</text>
</comment>
<reference evidence="1" key="1">
    <citation type="submission" date="2021-02" db="EMBL/GenBank/DDBJ databases">
        <authorList>
            <person name="Nowell W R."/>
        </authorList>
    </citation>
    <scope>NUCLEOTIDE SEQUENCE</scope>
</reference>
<gene>
    <name evidence="1" type="ORF">OTI717_LOCUS33237</name>
</gene>
<dbReference type="PANTHER" id="PTHR45749:SF21">
    <property type="entry name" value="DUF4371 DOMAIN-CONTAINING PROTEIN"/>
    <property type="match status" value="1"/>
</dbReference>
<feature type="non-terminal residue" evidence="1">
    <location>
        <position position="1"/>
    </location>
</feature>
<sequence length="240" mass="27942">MVALPIKTCYDETTDTSTAEQLSLSLRYYDQKLNDIREDFLTFIETVSCTGETTLNIILDYLTTHNLLFYNCVGHAYDGGSNMAGIYEELYIPIVNTLDKFRYGILKDSLAEQLYHVITNFQHIISTCISCFLLSDIVPAQDYFHNIIYRHADELCKELFVTPSVPRYSMLALRKKNMPICDPEHFYYEHVYLPFLEELIKNIKVRLCALKLTKHLLKQFADRTPSPLQLNSELGRWQEN</sequence>
<evidence type="ECO:0000313" key="2">
    <source>
        <dbReference type="Proteomes" id="UP000663823"/>
    </source>
</evidence>